<proteinExistence type="predicted"/>
<organism evidence="1 2">
    <name type="scientific">Streptomyces aquilus</name>
    <dbReference type="NCBI Taxonomy" id="2548456"/>
    <lineage>
        <taxon>Bacteria</taxon>
        <taxon>Bacillati</taxon>
        <taxon>Actinomycetota</taxon>
        <taxon>Actinomycetes</taxon>
        <taxon>Kitasatosporales</taxon>
        <taxon>Streptomycetaceae</taxon>
        <taxon>Streptomyces</taxon>
    </lineage>
</organism>
<dbReference type="RefSeq" id="WP_126276693.1">
    <property type="nucleotide sequence ID" value="NZ_CP034463.1"/>
</dbReference>
<reference evidence="1 2" key="1">
    <citation type="submission" date="2018-12" db="EMBL/GenBank/DDBJ databases">
        <authorList>
            <person name="Li K."/>
        </authorList>
    </citation>
    <scope>NUCLEOTIDE SEQUENCE [LARGE SCALE GENOMIC DNA]</scope>
    <source>
        <strain evidence="2">CR22</strain>
    </source>
</reference>
<accession>A0A3Q9C7Q4</accession>
<gene>
    <name evidence="1" type="ORF">EJC51_46850</name>
</gene>
<dbReference type="KEGG" id="saqu:EJC51_46850"/>
<protein>
    <submittedName>
        <fullName evidence="1">Uncharacterized protein</fullName>
    </submittedName>
</protein>
<evidence type="ECO:0000313" key="2">
    <source>
        <dbReference type="Proteomes" id="UP000280197"/>
    </source>
</evidence>
<dbReference type="AlphaFoldDB" id="A0A3Q9C7Q4"/>
<sequence length="193" mass="20809">MTSSDHLLGLIQTAPEVDLLLRSSFGFDIHRKHNGDGLRLASGAPLEVIAGESAGGAYFLCAEQNGRRPVVFASSEGQGGLLADDLADALEIIIGLEWRDCLTFSGGGDVEVMQTSAQHLERSRDKHNPDIDKEVTQVAAALSLRIVPVADLIIRLHAAASKTEPDYVVTDDDGQVFDPPFGERVEPRHGGWR</sequence>
<dbReference type="Proteomes" id="UP000280197">
    <property type="component" value="Chromosome"/>
</dbReference>
<evidence type="ECO:0000313" key="1">
    <source>
        <dbReference type="EMBL" id="AZP22895.1"/>
    </source>
</evidence>
<keyword evidence="2" id="KW-1185">Reference proteome</keyword>
<dbReference type="EMBL" id="CP034463">
    <property type="protein sequence ID" value="AZP22895.1"/>
    <property type="molecule type" value="Genomic_DNA"/>
</dbReference>
<name>A0A3Q9C7Q4_9ACTN</name>